<dbReference type="EMBL" id="JAAGNZ010000001">
    <property type="protein sequence ID" value="NEU68083.1"/>
    <property type="molecule type" value="Genomic_DNA"/>
</dbReference>
<comment type="caution">
    <text evidence="1">The sequence shown here is derived from an EMBL/GenBank/DDBJ whole genome shotgun (WGS) entry which is preliminary data.</text>
</comment>
<proteinExistence type="predicted"/>
<sequence>MTHLTRTLTAVTKLAFVADAYPYKNDDTIVVVLKPALRDNLPLNRSLLTFEAADFTVAAVVEAYEREIVRFLADTLRTAEQLLASSTSARIIPIAPFCLN</sequence>
<dbReference type="AlphaFoldDB" id="A0A6M0IMF2"/>
<keyword evidence="2" id="KW-1185">Reference proteome</keyword>
<dbReference type="Proteomes" id="UP000477386">
    <property type="component" value="Unassembled WGS sequence"/>
</dbReference>
<accession>A0A6M0IMF2</accession>
<evidence type="ECO:0000313" key="1">
    <source>
        <dbReference type="EMBL" id="NEU68083.1"/>
    </source>
</evidence>
<protein>
    <submittedName>
        <fullName evidence="1">Uncharacterized protein</fullName>
    </submittedName>
</protein>
<reference evidence="1 2" key="1">
    <citation type="submission" date="2020-02" db="EMBL/GenBank/DDBJ databases">
        <title>Draft genome sequence of two Spirosoma agri KCTC 52727 and Spirosoma terrae KCTC 52035.</title>
        <authorList>
            <person name="Rojas J."/>
            <person name="Ambika Manirajan B."/>
            <person name="Ratering S."/>
            <person name="Suarez C."/>
            <person name="Schnell S."/>
        </authorList>
    </citation>
    <scope>NUCLEOTIDE SEQUENCE [LARGE SCALE GENOMIC DNA]</scope>
    <source>
        <strain evidence="1 2">KCTC 52727</strain>
    </source>
</reference>
<gene>
    <name evidence="1" type="ORF">GK091_14420</name>
</gene>
<dbReference type="RefSeq" id="WP_164039411.1">
    <property type="nucleotide sequence ID" value="NZ_JAAGNZ010000001.1"/>
</dbReference>
<evidence type="ECO:0000313" key="2">
    <source>
        <dbReference type="Proteomes" id="UP000477386"/>
    </source>
</evidence>
<name>A0A6M0IMF2_9BACT</name>
<organism evidence="1 2">
    <name type="scientific">Spirosoma agri</name>
    <dbReference type="NCBI Taxonomy" id="1987381"/>
    <lineage>
        <taxon>Bacteria</taxon>
        <taxon>Pseudomonadati</taxon>
        <taxon>Bacteroidota</taxon>
        <taxon>Cytophagia</taxon>
        <taxon>Cytophagales</taxon>
        <taxon>Cytophagaceae</taxon>
        <taxon>Spirosoma</taxon>
    </lineage>
</organism>